<keyword evidence="2 4" id="KW-0808">Transferase</keyword>
<sequence>MAFNSYVSHDVIALEECPVTSLEIISKLDSIKLLCALVGNLIKRFQVTVTFVENGLDVAFNGCVVRDEHICQKMVHIALAYGITCLFIKGEVLVEREKPLVYFGDVCVEFPAGGFLQATFEAENIIGNIILAYLAYLEKARNAVDLFLRVGTFTLRMAKKMNVHAVEND</sequence>
<dbReference type="STRING" id="1134510.O9A_00644"/>
<comment type="similarity">
    <text evidence="4">Belongs to the class I-like SAM-binding methyltransferase superfamily. RNA M5U methyltransferase family.</text>
</comment>
<keyword evidence="1 4" id="KW-0489">Methyltransferase</keyword>
<evidence type="ECO:0000256" key="1">
    <source>
        <dbReference type="ARBA" id="ARBA00022603"/>
    </source>
</evidence>
<feature type="binding site" evidence="4">
    <location>
        <position position="167"/>
    </location>
    <ligand>
        <name>S-adenosyl-L-methionine</name>
        <dbReference type="ChEBI" id="CHEBI:59789"/>
    </ligand>
</feature>
<dbReference type="EMBL" id="AHPL01000007">
    <property type="protein sequence ID" value="KEC55364.1"/>
    <property type="molecule type" value="Genomic_DNA"/>
</dbReference>
<keyword evidence="6" id="KW-1185">Reference proteome</keyword>
<reference evidence="5 6" key="1">
    <citation type="submission" date="2012-04" db="EMBL/GenBank/DDBJ databases">
        <title>The Genome Sequence of Bartonella koehlerae C-29.</title>
        <authorList>
            <consortium name="The Broad Institute Genome Sequencing Platform"/>
            <consortium name="The Broad Institute Genome Sequencing Center for Infectious Disease"/>
            <person name="Feldgarden M."/>
            <person name="Kirby J."/>
            <person name="Kosoy M."/>
            <person name="Birtles R."/>
            <person name="Probert W.S."/>
            <person name="Chiaraviglio L."/>
            <person name="Walker B."/>
            <person name="Young S.K."/>
            <person name="Zeng Q."/>
            <person name="Gargeya S."/>
            <person name="Fitzgerald M."/>
            <person name="Haas B."/>
            <person name="Abouelleil A."/>
            <person name="Alvarado L."/>
            <person name="Arachchi H.M."/>
            <person name="Berlin A.M."/>
            <person name="Chapman S.B."/>
            <person name="Goldberg J."/>
            <person name="Griggs A."/>
            <person name="Gujja S."/>
            <person name="Hansen M."/>
            <person name="Howarth C."/>
            <person name="Imamovic A."/>
            <person name="Larimer J."/>
            <person name="McCowen C."/>
            <person name="Montmayeur A."/>
            <person name="Murphy C."/>
            <person name="Neiman D."/>
            <person name="Pearson M."/>
            <person name="Priest M."/>
            <person name="Roberts A."/>
            <person name="Saif S."/>
            <person name="Shea T."/>
            <person name="Sisk P."/>
            <person name="Sykes S."/>
            <person name="Wortman J."/>
            <person name="Nusbaum C."/>
            <person name="Birren B."/>
        </authorList>
    </citation>
    <scope>NUCLEOTIDE SEQUENCE [LARGE SCALE GENOMIC DNA]</scope>
    <source>
        <strain evidence="5 6">C-29</strain>
    </source>
</reference>
<dbReference type="InterPro" id="IPR029063">
    <property type="entry name" value="SAM-dependent_MTases_sf"/>
</dbReference>
<name>A0A067W6G0_9HYPH</name>
<protein>
    <submittedName>
        <fullName evidence="5">Uncharacterized protein</fullName>
    </submittedName>
</protein>
<gene>
    <name evidence="5" type="ORF">O9A_00644</name>
</gene>
<dbReference type="PATRIC" id="fig|1134510.3.peg.750"/>
<comment type="caution">
    <text evidence="5">The sequence shown here is derived from an EMBL/GenBank/DDBJ whole genome shotgun (WGS) entry which is preliminary data.</text>
</comment>
<dbReference type="PROSITE" id="PS51687">
    <property type="entry name" value="SAM_MT_RNA_M5U"/>
    <property type="match status" value="1"/>
</dbReference>
<dbReference type="Gene3D" id="2.40.50.1070">
    <property type="match status" value="1"/>
</dbReference>
<dbReference type="HOGENOM" id="CLU_1575422_0_0_5"/>
<proteinExistence type="inferred from homology"/>
<feature type="binding site" evidence="4">
    <location>
        <position position="147"/>
    </location>
    <ligand>
        <name>S-adenosyl-L-methionine</name>
        <dbReference type="ChEBI" id="CHEBI:59789"/>
    </ligand>
</feature>
<evidence type="ECO:0000313" key="5">
    <source>
        <dbReference type="EMBL" id="KEC55364.1"/>
    </source>
</evidence>
<evidence type="ECO:0000256" key="2">
    <source>
        <dbReference type="ARBA" id="ARBA00022679"/>
    </source>
</evidence>
<dbReference type="GO" id="GO:0006396">
    <property type="term" value="P:RNA processing"/>
    <property type="evidence" value="ECO:0007669"/>
    <property type="project" value="InterPro"/>
</dbReference>
<dbReference type="GO" id="GO:0008173">
    <property type="term" value="F:RNA methyltransferase activity"/>
    <property type="evidence" value="ECO:0007669"/>
    <property type="project" value="InterPro"/>
</dbReference>
<comment type="caution">
    <text evidence="4">Lacks conserved residue(s) required for the propagation of feature annotation.</text>
</comment>
<keyword evidence="3 4" id="KW-0949">S-adenosyl-L-methionine</keyword>
<dbReference type="Proteomes" id="UP000027015">
    <property type="component" value="Unassembled WGS sequence"/>
</dbReference>
<dbReference type="GO" id="GO:0032259">
    <property type="term" value="P:methylation"/>
    <property type="evidence" value="ECO:0007669"/>
    <property type="project" value="UniProtKB-KW"/>
</dbReference>
<feature type="binding site" evidence="4">
    <location>
        <position position="117"/>
    </location>
    <ligand>
        <name>S-adenosyl-L-methionine</name>
        <dbReference type="ChEBI" id="CHEBI:59789"/>
    </ligand>
</feature>
<evidence type="ECO:0000256" key="3">
    <source>
        <dbReference type="ARBA" id="ARBA00022691"/>
    </source>
</evidence>
<dbReference type="Gene3D" id="3.40.50.150">
    <property type="entry name" value="Vaccinia Virus protein VP39"/>
    <property type="match status" value="1"/>
</dbReference>
<evidence type="ECO:0000256" key="4">
    <source>
        <dbReference type="PROSITE-ProRule" id="PRU01024"/>
    </source>
</evidence>
<dbReference type="InterPro" id="IPR010280">
    <property type="entry name" value="U5_MeTrfase_fam"/>
</dbReference>
<evidence type="ECO:0000313" key="6">
    <source>
        <dbReference type="Proteomes" id="UP000027015"/>
    </source>
</evidence>
<accession>A0A067W6G0</accession>
<dbReference type="eggNOG" id="COG2265">
    <property type="taxonomic scope" value="Bacteria"/>
</dbReference>
<dbReference type="AlphaFoldDB" id="A0A067W6G0"/>
<organism evidence="5 6">
    <name type="scientific">Bartonella koehlerae C-29</name>
    <dbReference type="NCBI Taxonomy" id="1134510"/>
    <lineage>
        <taxon>Bacteria</taxon>
        <taxon>Pseudomonadati</taxon>
        <taxon>Pseudomonadota</taxon>
        <taxon>Alphaproteobacteria</taxon>
        <taxon>Hyphomicrobiales</taxon>
        <taxon>Bartonellaceae</taxon>
        <taxon>Bartonella</taxon>
    </lineage>
</organism>